<reference evidence="2" key="1">
    <citation type="submission" date="2023-10" db="EMBL/GenBank/DDBJ databases">
        <title>Genome assembly of Pristionchus species.</title>
        <authorList>
            <person name="Yoshida K."/>
            <person name="Sommer R.J."/>
        </authorList>
    </citation>
    <scope>NUCLEOTIDE SEQUENCE</scope>
    <source>
        <strain evidence="2">RS5133</strain>
    </source>
</reference>
<organism evidence="2 3">
    <name type="scientific">Pristionchus fissidentatus</name>
    <dbReference type="NCBI Taxonomy" id="1538716"/>
    <lineage>
        <taxon>Eukaryota</taxon>
        <taxon>Metazoa</taxon>
        <taxon>Ecdysozoa</taxon>
        <taxon>Nematoda</taxon>
        <taxon>Chromadorea</taxon>
        <taxon>Rhabditida</taxon>
        <taxon>Rhabditina</taxon>
        <taxon>Diplogasteromorpha</taxon>
        <taxon>Diplogasteroidea</taxon>
        <taxon>Neodiplogasteridae</taxon>
        <taxon>Pristionchus</taxon>
    </lineage>
</organism>
<gene>
    <name evidence="2" type="ORF">PFISCL1PPCAC_8246</name>
</gene>
<comment type="caution">
    <text evidence="2">The sequence shown here is derived from an EMBL/GenBank/DDBJ whole genome shotgun (WGS) entry which is preliminary data.</text>
</comment>
<evidence type="ECO:0000313" key="3">
    <source>
        <dbReference type="Proteomes" id="UP001432322"/>
    </source>
</evidence>
<feature type="region of interest" description="Disordered" evidence="1">
    <location>
        <begin position="68"/>
        <end position="96"/>
    </location>
</feature>
<keyword evidence="3" id="KW-1185">Reference proteome</keyword>
<evidence type="ECO:0000313" key="2">
    <source>
        <dbReference type="EMBL" id="GMT16949.1"/>
    </source>
</evidence>
<name>A0AAV5VER6_9BILA</name>
<proteinExistence type="predicted"/>
<feature type="region of interest" description="Disordered" evidence="1">
    <location>
        <begin position="22"/>
        <end position="50"/>
    </location>
</feature>
<dbReference type="AlphaFoldDB" id="A0AAV5VER6"/>
<evidence type="ECO:0000256" key="1">
    <source>
        <dbReference type="SAM" id="MobiDB-lite"/>
    </source>
</evidence>
<accession>A0AAV5VER6</accession>
<feature type="compositionally biased region" description="Basic residues" evidence="1">
    <location>
        <begin position="30"/>
        <end position="47"/>
    </location>
</feature>
<sequence length="96" mass="10304">PRPPSSVNSPCRNSYFSSTLRKLSSPVRSSARKHALASSRSRMRKRTSICTRSSVLPTSFSAFARLSDTSSLESPSLSSSSSTRTSRCPSLASTTS</sequence>
<feature type="compositionally biased region" description="Low complexity" evidence="1">
    <location>
        <begin position="68"/>
        <end position="87"/>
    </location>
</feature>
<protein>
    <submittedName>
        <fullName evidence="2">Uncharacterized protein</fullName>
    </submittedName>
</protein>
<dbReference type="EMBL" id="BTSY01000002">
    <property type="protein sequence ID" value="GMT16949.1"/>
    <property type="molecule type" value="Genomic_DNA"/>
</dbReference>
<dbReference type="Proteomes" id="UP001432322">
    <property type="component" value="Unassembled WGS sequence"/>
</dbReference>
<feature type="non-terminal residue" evidence="2">
    <location>
        <position position="1"/>
    </location>
</feature>